<feature type="chain" id="PRO_5020672937" evidence="1">
    <location>
        <begin position="23"/>
        <end position="112"/>
    </location>
</feature>
<keyword evidence="3" id="KW-1185">Reference proteome</keyword>
<sequence>MIKIKLSAILFIIATIVSSANAVLCPDFATLFAYEQITNSKYTQGDNEIGNEIKNITNIIKSEINKIEEKNKTLLKNLKRAKEAESLLALKKSFLLKQNNELQGINNTIKAN</sequence>
<gene>
    <name evidence="2" type="ORF">LS74_010295</name>
</gene>
<comment type="caution">
    <text evidence="2">The sequence shown here is derived from an EMBL/GenBank/DDBJ whole genome shotgun (WGS) entry which is preliminary data.</text>
</comment>
<dbReference type="AlphaFoldDB" id="A0A4U8SVZ4"/>
<dbReference type="RefSeq" id="WP_034587676.1">
    <property type="nucleotide sequence ID" value="NZ_JRPE02000025.1"/>
</dbReference>
<evidence type="ECO:0000313" key="2">
    <source>
        <dbReference type="EMBL" id="TLD91094.1"/>
    </source>
</evidence>
<dbReference type="EMBL" id="JRPE02000025">
    <property type="protein sequence ID" value="TLD91094.1"/>
    <property type="molecule type" value="Genomic_DNA"/>
</dbReference>
<accession>A0A4U8SVZ4</accession>
<feature type="signal peptide" evidence="1">
    <location>
        <begin position="1"/>
        <end position="22"/>
    </location>
</feature>
<evidence type="ECO:0000256" key="1">
    <source>
        <dbReference type="SAM" id="SignalP"/>
    </source>
</evidence>
<organism evidence="2 3">
    <name type="scientific">Helicobacter magdeburgensis</name>
    <dbReference type="NCBI Taxonomy" id="471858"/>
    <lineage>
        <taxon>Bacteria</taxon>
        <taxon>Pseudomonadati</taxon>
        <taxon>Campylobacterota</taxon>
        <taxon>Epsilonproteobacteria</taxon>
        <taxon>Campylobacterales</taxon>
        <taxon>Helicobacteraceae</taxon>
        <taxon>Helicobacter</taxon>
    </lineage>
</organism>
<proteinExistence type="predicted"/>
<name>A0A4U8SVZ4_9HELI</name>
<dbReference type="Proteomes" id="UP000029921">
    <property type="component" value="Unassembled WGS sequence"/>
</dbReference>
<reference evidence="2 3" key="1">
    <citation type="journal article" date="2014" name="Genome Announc.">
        <title>Draft genome sequences of eight enterohepatic helicobacter species isolated from both laboratory and wild rodents.</title>
        <authorList>
            <person name="Sheh A."/>
            <person name="Shen Z."/>
            <person name="Fox J.G."/>
        </authorList>
    </citation>
    <scope>NUCLEOTIDE SEQUENCE [LARGE SCALE GENOMIC DNA]</scope>
    <source>
        <strain evidence="2 3">MIT 96-1001</strain>
    </source>
</reference>
<protein>
    <submittedName>
        <fullName evidence="2">Uncharacterized protein</fullName>
    </submittedName>
</protein>
<keyword evidence="1" id="KW-0732">Signal</keyword>
<evidence type="ECO:0000313" key="3">
    <source>
        <dbReference type="Proteomes" id="UP000029921"/>
    </source>
</evidence>